<sequence length="101" mass="11877">MILDIQDIERFVYKFMEECHRTVTDSLRRKLTHLILGRSGAFLKSRRDPKYKEEVARYILNNIYPEIEAMIKCIGSLEPESIAKMRDAMMAHSLAIDERSE</sequence>
<gene>
    <name evidence="1" type="ORF">TWF481_003821</name>
</gene>
<evidence type="ECO:0000313" key="1">
    <source>
        <dbReference type="EMBL" id="KAK6509057.1"/>
    </source>
</evidence>
<dbReference type="EMBL" id="JAVHJL010000002">
    <property type="protein sequence ID" value="KAK6509057.1"/>
    <property type="molecule type" value="Genomic_DNA"/>
</dbReference>
<dbReference type="Proteomes" id="UP001370758">
    <property type="component" value="Unassembled WGS sequence"/>
</dbReference>
<name>A0AAV9WJR9_9PEZI</name>
<protein>
    <submittedName>
        <fullName evidence="1">Uncharacterized protein</fullName>
    </submittedName>
</protein>
<comment type="caution">
    <text evidence="1">The sequence shown here is derived from an EMBL/GenBank/DDBJ whole genome shotgun (WGS) entry which is preliminary data.</text>
</comment>
<reference evidence="1 2" key="1">
    <citation type="submission" date="2023-08" db="EMBL/GenBank/DDBJ databases">
        <authorList>
            <person name="Palmer J.M."/>
        </authorList>
    </citation>
    <scope>NUCLEOTIDE SEQUENCE [LARGE SCALE GENOMIC DNA]</scope>
    <source>
        <strain evidence="1 2">TWF481</strain>
    </source>
</reference>
<evidence type="ECO:0000313" key="2">
    <source>
        <dbReference type="Proteomes" id="UP001370758"/>
    </source>
</evidence>
<proteinExistence type="predicted"/>
<organism evidence="1 2">
    <name type="scientific">Arthrobotrys musiformis</name>
    <dbReference type="NCBI Taxonomy" id="47236"/>
    <lineage>
        <taxon>Eukaryota</taxon>
        <taxon>Fungi</taxon>
        <taxon>Dikarya</taxon>
        <taxon>Ascomycota</taxon>
        <taxon>Pezizomycotina</taxon>
        <taxon>Orbiliomycetes</taxon>
        <taxon>Orbiliales</taxon>
        <taxon>Orbiliaceae</taxon>
        <taxon>Arthrobotrys</taxon>
    </lineage>
</organism>
<accession>A0AAV9WJR9</accession>
<dbReference type="AlphaFoldDB" id="A0AAV9WJR9"/>
<keyword evidence="2" id="KW-1185">Reference proteome</keyword>